<protein>
    <submittedName>
        <fullName evidence="2">Catechol 2,3-dioxygenase</fullName>
    </submittedName>
</protein>
<dbReference type="RefSeq" id="WP_072909794.1">
    <property type="nucleotide sequence ID" value="NZ_FQZT01000017.1"/>
</dbReference>
<dbReference type="Proteomes" id="UP000184171">
    <property type="component" value="Unassembled WGS sequence"/>
</dbReference>
<gene>
    <name evidence="2" type="ORF">SAMN02745165_03260</name>
</gene>
<dbReference type="SUPFAM" id="SSF54593">
    <property type="entry name" value="Glyoxalase/Bleomycin resistance protein/Dihydroxybiphenyl dioxygenase"/>
    <property type="match status" value="1"/>
</dbReference>
<dbReference type="EMBL" id="FQZT01000017">
    <property type="protein sequence ID" value="SHJ81587.1"/>
    <property type="molecule type" value="Genomic_DNA"/>
</dbReference>
<reference evidence="2 3" key="1">
    <citation type="submission" date="2016-11" db="EMBL/GenBank/DDBJ databases">
        <authorList>
            <person name="Jaros S."/>
            <person name="Januszkiewicz K."/>
            <person name="Wedrychowicz H."/>
        </authorList>
    </citation>
    <scope>NUCLEOTIDE SEQUENCE [LARGE SCALE GENOMIC DNA]</scope>
    <source>
        <strain evidence="2 3">DSM 5091</strain>
    </source>
</reference>
<dbReference type="AlphaFoldDB" id="A0A1M6MDR2"/>
<evidence type="ECO:0000259" key="1">
    <source>
        <dbReference type="Pfam" id="PF00903"/>
    </source>
</evidence>
<keyword evidence="2" id="KW-0223">Dioxygenase</keyword>
<dbReference type="Gene3D" id="3.10.180.10">
    <property type="entry name" value="2,3-Dihydroxybiphenyl 1,2-Dioxygenase, domain 1"/>
    <property type="match status" value="1"/>
</dbReference>
<evidence type="ECO:0000313" key="3">
    <source>
        <dbReference type="Proteomes" id="UP000184171"/>
    </source>
</evidence>
<dbReference type="CDD" id="cd06587">
    <property type="entry name" value="VOC"/>
    <property type="match status" value="1"/>
</dbReference>
<proteinExistence type="predicted"/>
<dbReference type="OrthoDB" id="9793039at2"/>
<dbReference type="InterPro" id="IPR029068">
    <property type="entry name" value="Glyas_Bleomycin-R_OHBP_Dase"/>
</dbReference>
<keyword evidence="2" id="KW-0560">Oxidoreductase</keyword>
<keyword evidence="3" id="KW-1185">Reference proteome</keyword>
<name>A0A1M6MDR2_MALRU</name>
<dbReference type="InterPro" id="IPR004360">
    <property type="entry name" value="Glyas_Fos-R_dOase_dom"/>
</dbReference>
<sequence length="131" mass="14894">MQLSLTLGVADLERTEDFYREILQLKPERNPAGTDGPDFLLLRCTGTSIVFRPLQILEAQHPALLQNLIRQTLGVGLQLELSSPDLSAIRLAIDRYGWPVVYELDDSEHQRSEIWLHDPDGYLLVLNEEQA</sequence>
<dbReference type="STRING" id="1122189.SAMN02745165_03260"/>
<dbReference type="GO" id="GO:0051213">
    <property type="term" value="F:dioxygenase activity"/>
    <property type="evidence" value="ECO:0007669"/>
    <property type="project" value="UniProtKB-KW"/>
</dbReference>
<feature type="domain" description="Glyoxalase/fosfomycin resistance/dioxygenase" evidence="1">
    <location>
        <begin position="5"/>
        <end position="125"/>
    </location>
</feature>
<evidence type="ECO:0000313" key="2">
    <source>
        <dbReference type="EMBL" id="SHJ81587.1"/>
    </source>
</evidence>
<accession>A0A1M6MDR2</accession>
<organism evidence="2 3">
    <name type="scientific">Malonomonas rubra DSM 5091</name>
    <dbReference type="NCBI Taxonomy" id="1122189"/>
    <lineage>
        <taxon>Bacteria</taxon>
        <taxon>Pseudomonadati</taxon>
        <taxon>Thermodesulfobacteriota</taxon>
        <taxon>Desulfuromonadia</taxon>
        <taxon>Desulfuromonadales</taxon>
        <taxon>Geopsychrobacteraceae</taxon>
        <taxon>Malonomonas</taxon>
    </lineage>
</organism>
<dbReference type="Pfam" id="PF00903">
    <property type="entry name" value="Glyoxalase"/>
    <property type="match status" value="1"/>
</dbReference>